<name>A0A1Y2DZ44_9PEZI</name>
<evidence type="ECO:0000313" key="2">
    <source>
        <dbReference type="EMBL" id="ORY64499.1"/>
    </source>
</evidence>
<dbReference type="AlphaFoldDB" id="A0A1Y2DZ44"/>
<evidence type="ECO:0000256" key="1">
    <source>
        <dbReference type="SAM" id="Phobius"/>
    </source>
</evidence>
<protein>
    <submittedName>
        <fullName evidence="2">Uncharacterized protein</fullName>
    </submittedName>
</protein>
<keyword evidence="3" id="KW-1185">Reference proteome</keyword>
<dbReference type="EMBL" id="MCFJ01000007">
    <property type="protein sequence ID" value="ORY64499.1"/>
    <property type="molecule type" value="Genomic_DNA"/>
</dbReference>
<organism evidence="2 3">
    <name type="scientific">Pseudomassariella vexata</name>
    <dbReference type="NCBI Taxonomy" id="1141098"/>
    <lineage>
        <taxon>Eukaryota</taxon>
        <taxon>Fungi</taxon>
        <taxon>Dikarya</taxon>
        <taxon>Ascomycota</taxon>
        <taxon>Pezizomycotina</taxon>
        <taxon>Sordariomycetes</taxon>
        <taxon>Xylariomycetidae</taxon>
        <taxon>Amphisphaeriales</taxon>
        <taxon>Pseudomassariaceae</taxon>
        <taxon>Pseudomassariella</taxon>
    </lineage>
</organism>
<comment type="caution">
    <text evidence="2">The sequence shown here is derived from an EMBL/GenBank/DDBJ whole genome shotgun (WGS) entry which is preliminary data.</text>
</comment>
<gene>
    <name evidence="2" type="ORF">BCR38DRAFT_485647</name>
</gene>
<dbReference type="RefSeq" id="XP_040715913.1">
    <property type="nucleotide sequence ID" value="XM_040863924.1"/>
</dbReference>
<feature type="transmembrane region" description="Helical" evidence="1">
    <location>
        <begin position="71"/>
        <end position="93"/>
    </location>
</feature>
<reference evidence="2 3" key="1">
    <citation type="submission" date="2016-07" db="EMBL/GenBank/DDBJ databases">
        <title>Pervasive Adenine N6-methylation of Active Genes in Fungi.</title>
        <authorList>
            <consortium name="DOE Joint Genome Institute"/>
            <person name="Mondo S.J."/>
            <person name="Dannebaum R.O."/>
            <person name="Kuo R.C."/>
            <person name="Labutti K."/>
            <person name="Haridas S."/>
            <person name="Kuo A."/>
            <person name="Salamov A."/>
            <person name="Ahrendt S.R."/>
            <person name="Lipzen A."/>
            <person name="Sullivan W."/>
            <person name="Andreopoulos W.B."/>
            <person name="Clum A."/>
            <person name="Lindquist E."/>
            <person name="Daum C."/>
            <person name="Ramamoorthy G.K."/>
            <person name="Gryganskyi A."/>
            <person name="Culley D."/>
            <person name="Magnuson J.K."/>
            <person name="James T.Y."/>
            <person name="O'Malley M.A."/>
            <person name="Stajich J.E."/>
            <person name="Spatafora J.W."/>
            <person name="Visel A."/>
            <person name="Grigoriev I.V."/>
        </authorList>
    </citation>
    <scope>NUCLEOTIDE SEQUENCE [LARGE SCALE GENOMIC DNA]</scope>
    <source>
        <strain evidence="2 3">CBS 129021</strain>
    </source>
</reference>
<evidence type="ECO:0000313" key="3">
    <source>
        <dbReference type="Proteomes" id="UP000193689"/>
    </source>
</evidence>
<keyword evidence="1" id="KW-1133">Transmembrane helix</keyword>
<sequence>MPDESILSITHHPHVLHTTPHHTTYKYFALFRYSYCFPPPHPIPTTKHESTSPHTLLSPIIMSTGNFSRDFIVAIAAAASATIAFTILICVCAQCGPNLLGRVSVGENWFQPGKKDEKRDLPFVQSSKTLTPGEYV</sequence>
<keyword evidence="1" id="KW-0472">Membrane</keyword>
<accession>A0A1Y2DZ44</accession>
<keyword evidence="1" id="KW-0812">Transmembrane</keyword>
<dbReference type="InParanoid" id="A0A1Y2DZ44"/>
<dbReference type="Proteomes" id="UP000193689">
    <property type="component" value="Unassembled WGS sequence"/>
</dbReference>
<dbReference type="GeneID" id="63780136"/>
<proteinExistence type="predicted"/>